<dbReference type="Pfam" id="PF03767">
    <property type="entry name" value="Acid_phosphat_B"/>
    <property type="match status" value="1"/>
</dbReference>
<dbReference type="InterPro" id="IPR036412">
    <property type="entry name" value="HAD-like_sf"/>
</dbReference>
<dbReference type="CDD" id="cd07534">
    <property type="entry name" value="HAD_CAP"/>
    <property type="match status" value="1"/>
</dbReference>
<evidence type="ECO:0000313" key="3">
    <source>
        <dbReference type="EMBL" id="QJD97468.1"/>
    </source>
</evidence>
<sequence length="270" mass="30297">MKRTFLLISGLALLAACSTARKTIITPTNASIANSGKVWASLWQQRSAEYHALCFQAYNIAKLRLDEIIKQSPGKPYAIVTDIDETVLDNSPYDVQRAVHNQDYDAATWKQWTALAQCDTVAGAPSFFKYAASKGVTVFYITNRDEDERTGTLKNLQRYQMPYADNEHLLLKTGSSSKESRRQQVLKNYTIALLCGDNLPDFDAAYDSHPAELNRQAATVNLLSKFGSRYIILPNPSYGDFEGALFHYNYKLSPMQKDSIIKANIKTPSF</sequence>
<keyword evidence="3" id="KW-0449">Lipoprotein</keyword>
<organism evidence="3 4">
    <name type="scientific">Mucilaginibacter robiniae</name>
    <dbReference type="NCBI Taxonomy" id="2728022"/>
    <lineage>
        <taxon>Bacteria</taxon>
        <taxon>Pseudomonadati</taxon>
        <taxon>Bacteroidota</taxon>
        <taxon>Sphingobacteriia</taxon>
        <taxon>Sphingobacteriales</taxon>
        <taxon>Sphingobacteriaceae</taxon>
        <taxon>Mucilaginibacter</taxon>
    </lineage>
</organism>
<feature type="signal peptide" evidence="2">
    <location>
        <begin position="1"/>
        <end position="22"/>
    </location>
</feature>
<dbReference type="GO" id="GO:0009279">
    <property type="term" value="C:cell outer membrane"/>
    <property type="evidence" value="ECO:0007669"/>
    <property type="project" value="InterPro"/>
</dbReference>
<evidence type="ECO:0000313" key="4">
    <source>
        <dbReference type="Proteomes" id="UP000503278"/>
    </source>
</evidence>
<evidence type="ECO:0000256" key="1">
    <source>
        <dbReference type="ARBA" id="ARBA00022729"/>
    </source>
</evidence>
<evidence type="ECO:0000256" key="2">
    <source>
        <dbReference type="SAM" id="SignalP"/>
    </source>
</evidence>
<dbReference type="Gene3D" id="3.40.50.1000">
    <property type="entry name" value="HAD superfamily/HAD-like"/>
    <property type="match status" value="1"/>
</dbReference>
<protein>
    <submittedName>
        <fullName evidence="3">5'-nucleotidase, lipoprotein e(P4) family</fullName>
    </submittedName>
</protein>
<dbReference type="SFLD" id="SFLDS00003">
    <property type="entry name" value="Haloacid_Dehalogenase"/>
    <property type="match status" value="1"/>
</dbReference>
<feature type="chain" id="PRO_5029847715" evidence="2">
    <location>
        <begin position="23"/>
        <end position="270"/>
    </location>
</feature>
<keyword evidence="4" id="KW-1185">Reference proteome</keyword>
<proteinExistence type="predicted"/>
<dbReference type="AlphaFoldDB" id="A0A7L5E4C8"/>
<dbReference type="PIRSF" id="PIRSF019271">
    <property type="entry name" value="Acid_Ptase_C"/>
    <property type="match status" value="1"/>
</dbReference>
<dbReference type="NCBIfam" id="TIGR01533">
    <property type="entry name" value="lipo_e_P4"/>
    <property type="match status" value="1"/>
</dbReference>
<dbReference type="InterPro" id="IPR023214">
    <property type="entry name" value="HAD_sf"/>
</dbReference>
<name>A0A7L5E4C8_9SPHI</name>
<dbReference type="PANTHER" id="PTHR31284:SF10">
    <property type="entry name" value="ACID PHOSPHATASE-LIKE PROTEIN"/>
    <property type="match status" value="1"/>
</dbReference>
<gene>
    <name evidence="3" type="ORF">HH214_17100</name>
</gene>
<dbReference type="InterPro" id="IPR006423">
    <property type="entry name" value="Lipo_e_P4"/>
</dbReference>
<reference evidence="3 4" key="1">
    <citation type="submission" date="2020-04" db="EMBL/GenBank/DDBJ databases">
        <title>Genome sequencing of novel species.</title>
        <authorList>
            <person name="Heo J."/>
            <person name="Kim S.-J."/>
            <person name="Kim J.-S."/>
            <person name="Hong S.-B."/>
            <person name="Kwon S.-W."/>
        </authorList>
    </citation>
    <scope>NUCLEOTIDE SEQUENCE [LARGE SCALE GENOMIC DNA]</scope>
    <source>
        <strain evidence="3 4">F39-2</strain>
    </source>
</reference>
<accession>A0A7L5E4C8</accession>
<dbReference type="PROSITE" id="PS51257">
    <property type="entry name" value="PROKAR_LIPOPROTEIN"/>
    <property type="match status" value="1"/>
</dbReference>
<dbReference type="SUPFAM" id="SSF56784">
    <property type="entry name" value="HAD-like"/>
    <property type="match status" value="1"/>
</dbReference>
<dbReference type="SFLD" id="SFLDG01125">
    <property type="entry name" value="C1.1:_Acid_Phosphatase_Like"/>
    <property type="match status" value="1"/>
</dbReference>
<dbReference type="KEGG" id="mrob:HH214_17100"/>
<keyword evidence="1 2" id="KW-0732">Signal</keyword>
<dbReference type="EMBL" id="CP051682">
    <property type="protein sequence ID" value="QJD97468.1"/>
    <property type="molecule type" value="Genomic_DNA"/>
</dbReference>
<dbReference type="InterPro" id="IPR005519">
    <property type="entry name" value="Acid_phosphat_B-like"/>
</dbReference>
<dbReference type="Proteomes" id="UP000503278">
    <property type="component" value="Chromosome"/>
</dbReference>
<dbReference type="RefSeq" id="WP_169609665.1">
    <property type="nucleotide sequence ID" value="NZ_CP051682.1"/>
</dbReference>
<dbReference type="PANTHER" id="PTHR31284">
    <property type="entry name" value="ACID PHOSPHATASE-LIKE PROTEIN"/>
    <property type="match status" value="1"/>
</dbReference>